<organism evidence="3 4">
    <name type="scientific">Pararhodobacter zhoushanensis</name>
    <dbReference type="NCBI Taxonomy" id="2479545"/>
    <lineage>
        <taxon>Bacteria</taxon>
        <taxon>Pseudomonadati</taxon>
        <taxon>Pseudomonadota</taxon>
        <taxon>Alphaproteobacteria</taxon>
        <taxon>Rhodobacterales</taxon>
        <taxon>Paracoccaceae</taxon>
        <taxon>Pararhodobacter</taxon>
    </lineage>
</organism>
<dbReference type="GO" id="GO:0016787">
    <property type="term" value="F:hydrolase activity"/>
    <property type="evidence" value="ECO:0007669"/>
    <property type="project" value="UniProtKB-KW"/>
</dbReference>
<proteinExistence type="predicted"/>
<protein>
    <submittedName>
        <fullName evidence="3">CocE/NonD family hydrolase</fullName>
    </submittedName>
</protein>
<reference evidence="3 4" key="1">
    <citation type="submission" date="2022-10" db="EMBL/GenBank/DDBJ databases">
        <title>Pararhodobacter sp. nov., isolated from marine algae.</title>
        <authorList>
            <person name="Choi B.J."/>
            <person name="Kim J.M."/>
            <person name="Lee J.K."/>
            <person name="Choi D.G."/>
            <person name="Jeon C.O."/>
        </authorList>
    </citation>
    <scope>NUCLEOTIDE SEQUENCE [LARGE SCALE GENOMIC DNA]</scope>
    <source>
        <strain evidence="3 4">ZQ420</strain>
    </source>
</reference>
<accession>A0ABT3H051</accession>
<gene>
    <name evidence="3" type="ORF">OKW52_13205</name>
</gene>
<dbReference type="InterPro" id="IPR008979">
    <property type="entry name" value="Galactose-bd-like_sf"/>
</dbReference>
<dbReference type="RefSeq" id="WP_264506130.1">
    <property type="nucleotide sequence ID" value="NZ_JAPDFL010000001.1"/>
</dbReference>
<dbReference type="Pfam" id="PF02129">
    <property type="entry name" value="Peptidase_S15"/>
    <property type="match status" value="1"/>
</dbReference>
<evidence type="ECO:0000313" key="4">
    <source>
        <dbReference type="Proteomes" id="UP001208938"/>
    </source>
</evidence>
<dbReference type="InterPro" id="IPR005674">
    <property type="entry name" value="CocE/Ser_esterase"/>
</dbReference>
<dbReference type="InterPro" id="IPR013736">
    <property type="entry name" value="Xaa-Pro_dipept_C"/>
</dbReference>
<dbReference type="InterPro" id="IPR000383">
    <property type="entry name" value="Xaa-Pro-like_dom"/>
</dbReference>
<dbReference type="InterPro" id="IPR029058">
    <property type="entry name" value="AB_hydrolase_fold"/>
</dbReference>
<dbReference type="SUPFAM" id="SSF53474">
    <property type="entry name" value="alpha/beta-Hydrolases"/>
    <property type="match status" value="1"/>
</dbReference>
<dbReference type="Pfam" id="PF08530">
    <property type="entry name" value="PepX_C"/>
    <property type="match status" value="1"/>
</dbReference>
<dbReference type="Gene3D" id="3.40.50.1820">
    <property type="entry name" value="alpha/beta hydrolase"/>
    <property type="match status" value="1"/>
</dbReference>
<dbReference type="SUPFAM" id="SSF49785">
    <property type="entry name" value="Galactose-binding domain-like"/>
    <property type="match status" value="1"/>
</dbReference>
<dbReference type="Gene3D" id="2.60.120.260">
    <property type="entry name" value="Galactose-binding domain-like"/>
    <property type="match status" value="1"/>
</dbReference>
<dbReference type="NCBIfam" id="TIGR00976">
    <property type="entry name" value="CocE_NonD"/>
    <property type="match status" value="1"/>
</dbReference>
<sequence length="653" mass="71515">MDLIDQDDLMIPLPDGTRLSARLWRPANGPAVPAVLEYIPYRKRDNTLPRDETIHPWMAAQGYACLRVDIRGNGDSEGVFDDEYSAQELQDACDVIAWIAAQDWCSGAVAMMGKSWGGFNCLQTAFLNPPALKAVVSVCATVDRFADDIHYKGGCLLGENFGWGSLMLSYASRPADPLLRADWREDFRQRLATLPHLTELWSSHQARDGYWKHGSVCEDYTRMKAAVLTVGGWNDNYMNAPAHLVENIAMGKAIVGPWVHQYPHTAVPAPRIGFLSEMKTWWDRWLKGVENGAESWPNYRAYMLTSAPPDASAAERPGYWIAASLPSPDVEPLTLPLGAGGVLGGDGAPDVTIATPQTLGITSGEFFPMGLNAEMPGDQRADDALSVCFEHPCPDGVQLLGAPRLTVTLSADQPFGFLVARLCDVAPDGSSTRIAHGMLNLHHRCDPPEPLVPGKAITVTVTLDQCAYDLAPGHRLRLALSNSYWPFVWPSPAKVALHLTGGALDLPRYTGAAPGWTFAEPEDVPASRLIALTPGRDARRREIDLLSGVERLIVSADSGEAENPDHGLRTHDTMVETWETHPEDPLAARAEVVWTQSFQRDTWSVQTEVKATQTCDAEALILQATVTAYIKDGSEVPEIIERNFSTRVARTHV</sequence>
<keyword evidence="4" id="KW-1185">Reference proteome</keyword>
<feature type="domain" description="Xaa-Pro dipeptidyl-peptidase C-terminal" evidence="2">
    <location>
        <begin position="279"/>
        <end position="528"/>
    </location>
</feature>
<dbReference type="Proteomes" id="UP001208938">
    <property type="component" value="Unassembled WGS sequence"/>
</dbReference>
<dbReference type="EMBL" id="JAPDFL010000001">
    <property type="protein sequence ID" value="MCW1933188.1"/>
    <property type="molecule type" value="Genomic_DNA"/>
</dbReference>
<dbReference type="SMART" id="SM00939">
    <property type="entry name" value="PepX_C"/>
    <property type="match status" value="1"/>
</dbReference>
<dbReference type="PANTHER" id="PTHR43056">
    <property type="entry name" value="PEPTIDASE S9 PROLYL OLIGOPEPTIDASE"/>
    <property type="match status" value="1"/>
</dbReference>
<name>A0ABT3H051_9RHOB</name>
<comment type="caution">
    <text evidence="3">The sequence shown here is derived from an EMBL/GenBank/DDBJ whole genome shotgun (WGS) entry which is preliminary data.</text>
</comment>
<dbReference type="InterPro" id="IPR050585">
    <property type="entry name" value="Xaa-Pro_dipeptidyl-ppase/CocE"/>
</dbReference>
<evidence type="ECO:0000259" key="2">
    <source>
        <dbReference type="SMART" id="SM00939"/>
    </source>
</evidence>
<keyword evidence="1 3" id="KW-0378">Hydrolase</keyword>
<dbReference type="Gene3D" id="1.10.3020.10">
    <property type="entry name" value="alpha-amino acid ester hydrolase ( Helical cap domain)"/>
    <property type="match status" value="1"/>
</dbReference>
<evidence type="ECO:0000313" key="3">
    <source>
        <dbReference type="EMBL" id="MCW1933188.1"/>
    </source>
</evidence>
<evidence type="ECO:0000256" key="1">
    <source>
        <dbReference type="ARBA" id="ARBA00022801"/>
    </source>
</evidence>
<dbReference type="PANTHER" id="PTHR43056:SF10">
    <property type="entry name" value="COCE_NOND FAMILY, PUTATIVE (AFU_ORTHOLOGUE AFUA_7G00600)-RELATED"/>
    <property type="match status" value="1"/>
</dbReference>